<evidence type="ECO:0000313" key="6">
    <source>
        <dbReference type="EMBL" id="OSS41191.1"/>
    </source>
</evidence>
<proteinExistence type="predicted"/>
<dbReference type="AlphaFoldDB" id="A0A1X4XUI6"/>
<dbReference type="EMBL" id="MDSU01000018">
    <property type="protein sequence ID" value="OSS41191.1"/>
    <property type="molecule type" value="Genomic_DNA"/>
</dbReference>
<evidence type="ECO:0000256" key="3">
    <source>
        <dbReference type="ARBA" id="ARBA00022795"/>
    </source>
</evidence>
<comment type="caution">
    <text evidence="6">The sequence shown here is derived from an EMBL/GenBank/DDBJ whole genome shotgun (WGS) entry which is preliminary data.</text>
</comment>
<keyword evidence="4" id="KW-0143">Chaperone</keyword>
<evidence type="ECO:0000256" key="1">
    <source>
        <dbReference type="ARBA" id="ARBA00004514"/>
    </source>
</evidence>
<gene>
    <name evidence="6" type="ORF">DESAMIL20_744</name>
</gene>
<keyword evidence="2" id="KW-0963">Cytoplasm</keyword>
<keyword evidence="7" id="KW-1185">Reference proteome</keyword>
<reference evidence="6 7" key="1">
    <citation type="journal article" date="2017" name="Front. Microbiol.">
        <title>Genome Sequence of Desulfurella amilsii Strain TR1 and Comparative Genomics of Desulfurellaceae Family.</title>
        <authorList>
            <person name="Florentino A.P."/>
            <person name="Stams A.J."/>
            <person name="Sanchez-Andrea I."/>
        </authorList>
    </citation>
    <scope>NUCLEOTIDE SEQUENCE [LARGE SCALE GENOMIC DNA]</scope>
    <source>
        <strain evidence="6 7">TR1</strain>
    </source>
</reference>
<keyword evidence="3" id="KW-1005">Bacterial flagellum biogenesis</keyword>
<evidence type="ECO:0000313" key="7">
    <source>
        <dbReference type="Proteomes" id="UP000194141"/>
    </source>
</evidence>
<dbReference type="RefSeq" id="WP_086033469.1">
    <property type="nucleotide sequence ID" value="NZ_MDSU01000018.1"/>
</dbReference>
<evidence type="ECO:0000256" key="4">
    <source>
        <dbReference type="ARBA" id="ARBA00023186"/>
    </source>
</evidence>
<dbReference type="STRING" id="1562698.DESAMIL20_744"/>
<dbReference type="Proteomes" id="UP000194141">
    <property type="component" value="Unassembled WGS sequence"/>
</dbReference>
<protein>
    <recommendedName>
        <fullName evidence="5">Flagellar protein FliT</fullName>
    </recommendedName>
</protein>
<evidence type="ECO:0000256" key="2">
    <source>
        <dbReference type="ARBA" id="ARBA00022490"/>
    </source>
</evidence>
<dbReference type="InterPro" id="IPR008622">
    <property type="entry name" value="FliT"/>
</dbReference>
<comment type="subcellular location">
    <subcellularLocation>
        <location evidence="1">Cytoplasm</location>
        <location evidence="1">Cytosol</location>
    </subcellularLocation>
</comment>
<dbReference type="Pfam" id="PF05400">
    <property type="entry name" value="FliT"/>
    <property type="match status" value="1"/>
</dbReference>
<dbReference type="OrthoDB" id="9915658at2"/>
<organism evidence="6 7">
    <name type="scientific">Desulfurella amilsii</name>
    <dbReference type="NCBI Taxonomy" id="1562698"/>
    <lineage>
        <taxon>Bacteria</taxon>
        <taxon>Pseudomonadati</taxon>
        <taxon>Campylobacterota</taxon>
        <taxon>Desulfurellia</taxon>
        <taxon>Desulfurellales</taxon>
        <taxon>Desulfurellaceae</taxon>
        <taxon>Desulfurella</taxon>
    </lineage>
</organism>
<accession>A0A1X4XUI6</accession>
<evidence type="ECO:0000256" key="5">
    <source>
        <dbReference type="ARBA" id="ARBA00093797"/>
    </source>
</evidence>
<name>A0A1X4XUI6_9BACT</name>
<sequence>MEQLFSRLKDNGLKMVNLLNNENYRGDELMQALNERNKLFEVIYNTEFTGQYLDQIKELIDQNAQIMALIEQKKSTLLQNFTNFQKNSKKIMKYLKQGG</sequence>